<feature type="binding site" evidence="15">
    <location>
        <position position="977"/>
    </location>
    <ligand>
        <name>Mg(2+)</name>
        <dbReference type="ChEBI" id="CHEBI:18420"/>
    </ligand>
</feature>
<evidence type="ECO:0000256" key="11">
    <source>
        <dbReference type="ARBA" id="ARBA00023204"/>
    </source>
</evidence>
<dbReference type="GO" id="GO:0016887">
    <property type="term" value="F:ATP hydrolysis activity"/>
    <property type="evidence" value="ECO:0007669"/>
    <property type="project" value="RHEA"/>
</dbReference>
<keyword evidence="5 15" id="KW-0378">Hydrolase</keyword>
<keyword evidence="3 15" id="KW-0547">Nucleotide-binding</keyword>
<dbReference type="InterPro" id="IPR014016">
    <property type="entry name" value="UvrD-like_ATP-bd"/>
</dbReference>
<comment type="catalytic activity">
    <reaction evidence="14 15">
        <text>ATP + H2O = ADP + phosphate + H(+)</text>
        <dbReference type="Rhea" id="RHEA:13065"/>
        <dbReference type="ChEBI" id="CHEBI:15377"/>
        <dbReference type="ChEBI" id="CHEBI:15378"/>
        <dbReference type="ChEBI" id="CHEBI:30616"/>
        <dbReference type="ChEBI" id="CHEBI:43474"/>
        <dbReference type="ChEBI" id="CHEBI:456216"/>
        <dbReference type="EC" id="5.6.2.4"/>
    </reaction>
</comment>
<evidence type="ECO:0000256" key="4">
    <source>
        <dbReference type="ARBA" id="ARBA00022763"/>
    </source>
</evidence>
<comment type="similarity">
    <text evidence="15">Belongs to the helicase family. UvrD subfamily.</text>
</comment>
<evidence type="ECO:0000259" key="17">
    <source>
        <dbReference type="PROSITE" id="PS51198"/>
    </source>
</evidence>
<evidence type="ECO:0000256" key="15">
    <source>
        <dbReference type="HAMAP-Rule" id="MF_01485"/>
    </source>
</evidence>
<dbReference type="HAMAP" id="MF_01485">
    <property type="entry name" value="RecB"/>
    <property type="match status" value="1"/>
</dbReference>
<dbReference type="PROSITE" id="PS51217">
    <property type="entry name" value="UVRD_HELICASE_CTER"/>
    <property type="match status" value="1"/>
</dbReference>
<dbReference type="EC" id="5.6.2.4" evidence="15"/>
<dbReference type="PANTHER" id="PTHR11070">
    <property type="entry name" value="UVRD / RECB / PCRA DNA HELICASE FAMILY MEMBER"/>
    <property type="match status" value="1"/>
</dbReference>
<evidence type="ECO:0000256" key="12">
    <source>
        <dbReference type="ARBA" id="ARBA00023235"/>
    </source>
</evidence>
<feature type="active site" description="For nuclease activity" evidence="15">
    <location>
        <position position="1106"/>
    </location>
</feature>
<dbReference type="RefSeq" id="WP_175498178.1">
    <property type="nucleotide sequence ID" value="NZ_FOVF01000037.1"/>
</dbReference>
<dbReference type="Gene3D" id="3.40.50.300">
    <property type="entry name" value="P-loop containing nucleotide triphosphate hydrolases"/>
    <property type="match status" value="2"/>
</dbReference>
<comment type="miscellaneous">
    <text evidence="15">In the RecBCD complex, RecB has a slow 3'-5' helicase, an exonuclease activity and loads RecA onto ssDNA, RecD has a fast 5'-3' helicase activity, while RecC stimulates the ATPase and processivity of the RecB helicase and contributes to recognition of the Chi site.</text>
</comment>
<proteinExistence type="inferred from homology"/>
<comment type="subunit">
    <text evidence="15">Heterotrimer of RecB, RecC and RecD. All subunits contribute to DNA-binding. Interacts with RecA.</text>
</comment>
<dbReference type="InterPro" id="IPR011335">
    <property type="entry name" value="Restrct_endonuc-II-like"/>
</dbReference>
<feature type="binding site" evidence="15">
    <location>
        <position position="1106"/>
    </location>
    <ligand>
        <name>Mg(2+)</name>
        <dbReference type="ChEBI" id="CHEBI:18420"/>
    </ligand>
</feature>
<gene>
    <name evidence="15" type="primary">recB</name>
    <name evidence="19" type="ORF">SAMN05216289_13727</name>
</gene>
<evidence type="ECO:0000256" key="13">
    <source>
        <dbReference type="ARBA" id="ARBA00034617"/>
    </source>
</evidence>
<sequence length="1203" mass="132206">MSRELDATTLALDGQHLIEASAGTGKTFNIALIYLRLLLERNLSVREIAVVTFTDAATRELRGRLRGRIAEAISRLEGTAPEHPDELDRILEMHRGDMTSLRAAIDALSAALVGFDEARVSTLHGLCRQLLAEHAFAMGLPFFELDNDAGNEAAHELVRDFWRRHVVAEADAAVDAVLDRWDTPEAFATDLLRSQVLALPATRIDPLDAPAWVEQSRRALERHLDDWRRLFAQGQVAIALQQLQEAIAQKTLKSAQATPLGVASMQRCVRACADAAVEVDIGALDALAASAIADAVSEKARKAGWRPPAELAAVSACVEAVQAAAQTLRNALLARFTGAAIAFVREGLAARRERLRRLGFDDLIGLLHAHLEGADGARLAQAIATDIPALLVDEFQDTDTLQYAILKRIHAAREDAVLMLIGDPKQAIYRFRGGDIHTYHAAARDAGANRHTLRDNWRSDAPLIAAANAIFDGVEDPFLVDFIGFEPARYPSARETSAHWLATAAPLTVWRLPDRIEKDKRKPWTTPAFSERVLAAVCAEIRGILSEARKRECQPPSMAVLVQSNRQAEQAARQLAQWNIACDYLSAASIYASAEALEVERLLAALDAPADAARVRAALATELLGYDLQALLEAQQDLGQWESQLARIALLRQRWLDAGPYAAIAHCVQAAAVRLLPRWDGRRRVTNLLHLAELLQQESARRATPGELLHWLGQRRAEADEQRGAGHAEQLRPADDASAVQVLTVHRSKGLQYDVVFAPFAMATFWKRLDSLTQADEAVAWHAGDELRIDIGGPQWHAHALAQRDEQFAESLRLAYVAITRARHRVWLAWAWANTGRFSTSLVGPYAWLWFRTPDMQGPVMLDRLGEQLDRIDAALEALVARSGHCIRLETLAPDAPPVEPLAEAVETGKRVVAEFHGRIERGLETSSYSRLFGGGQHAPVADHDETSAAAVAPSPSPVLDPVPQWPRGADFGNCVHQVFEEVAFEVLAEPGVPADLARICGDHGYVGEDVETIAAIARASVRSELVAGSGLRLMALERGEFLAELEFLFPLGGARLEVFEELLAGHPAHARERGELVSRRSGIRGLMTGFIDLVLRWQGRYYVVDYKTNLLGSSRGDYAPERLPAAIRASDYDLQYLIYLVALQRFLRTRLGAAYDYEHHVGGALYLFVRGMREGDAAGIHHDRPPAALVDALDAWCDGDRS</sequence>
<keyword evidence="10 15" id="KW-0238">DNA-binding</keyword>
<comment type="catalytic activity">
    <reaction evidence="15">
        <text>Exonucleolytic cleavage (in the presence of ATP) in either 5'- to 3'- or 3'- to 5'-direction to yield 5'-phosphooligonucleotides.</text>
        <dbReference type="EC" id="3.1.11.5"/>
    </reaction>
</comment>
<dbReference type="PROSITE" id="PS51198">
    <property type="entry name" value="UVRD_HELICASE_ATP_BIND"/>
    <property type="match status" value="1"/>
</dbReference>
<comment type="domain">
    <text evidence="15">The C-terminal domain has nuclease activity and interacts with RecD. It interacts with RecA, facilitating its loading onto ssDNA.</text>
</comment>
<organism evidence="19 20">
    <name type="scientific">Dokdonella immobilis</name>
    <dbReference type="NCBI Taxonomy" id="578942"/>
    <lineage>
        <taxon>Bacteria</taxon>
        <taxon>Pseudomonadati</taxon>
        <taxon>Pseudomonadota</taxon>
        <taxon>Gammaproteobacteria</taxon>
        <taxon>Lysobacterales</taxon>
        <taxon>Rhodanobacteraceae</taxon>
        <taxon>Dokdonella</taxon>
    </lineage>
</organism>
<reference evidence="19 20" key="1">
    <citation type="submission" date="2016-10" db="EMBL/GenBank/DDBJ databases">
        <authorList>
            <person name="de Groot N.N."/>
        </authorList>
    </citation>
    <scope>NUCLEOTIDE SEQUENCE [LARGE SCALE GENOMIC DNA]</scope>
    <source>
        <strain evidence="19 20">CGMCC 1.7659</strain>
    </source>
</reference>
<evidence type="ECO:0000313" key="19">
    <source>
        <dbReference type="EMBL" id="SFN61486.1"/>
    </source>
</evidence>
<dbReference type="Gene3D" id="3.90.320.10">
    <property type="match status" value="1"/>
</dbReference>
<keyword evidence="1 15" id="KW-0540">Nuclease</keyword>
<dbReference type="AlphaFoldDB" id="A0A1I5AG62"/>
<dbReference type="GO" id="GO:0008854">
    <property type="term" value="F:exodeoxyribonuclease V activity"/>
    <property type="evidence" value="ECO:0007669"/>
    <property type="project" value="UniProtKB-EC"/>
</dbReference>
<dbReference type="PANTHER" id="PTHR11070:SF23">
    <property type="entry name" value="RECBCD ENZYME SUBUNIT RECB"/>
    <property type="match status" value="1"/>
</dbReference>
<evidence type="ECO:0000256" key="16">
    <source>
        <dbReference type="PROSITE-ProRule" id="PRU00560"/>
    </source>
</evidence>
<keyword evidence="11 15" id="KW-0234">DNA repair</keyword>
<keyword evidence="7 15" id="KW-0269">Exonuclease</keyword>
<dbReference type="Proteomes" id="UP000198575">
    <property type="component" value="Unassembled WGS sequence"/>
</dbReference>
<feature type="domain" description="UvrD-like helicase C-terminal" evidence="18">
    <location>
        <begin position="487"/>
        <end position="750"/>
    </location>
</feature>
<accession>A0A1I5AG62</accession>
<dbReference type="NCBIfam" id="TIGR00609">
    <property type="entry name" value="recB"/>
    <property type="match status" value="1"/>
</dbReference>
<dbReference type="GO" id="GO:0003677">
    <property type="term" value="F:DNA binding"/>
    <property type="evidence" value="ECO:0007669"/>
    <property type="project" value="UniProtKB-UniRule"/>
</dbReference>
<keyword evidence="9 15" id="KW-0460">Magnesium</keyword>
<dbReference type="CDD" id="cd22352">
    <property type="entry name" value="RecB_C-like"/>
    <property type="match status" value="1"/>
</dbReference>
<dbReference type="EC" id="3.1.11.5" evidence="15"/>
<evidence type="ECO:0000256" key="14">
    <source>
        <dbReference type="ARBA" id="ARBA00048988"/>
    </source>
</evidence>
<dbReference type="InterPro" id="IPR004586">
    <property type="entry name" value="RecB"/>
</dbReference>
<keyword evidence="2 15" id="KW-0479">Metal-binding</keyword>
<dbReference type="STRING" id="578942.SAMN05216289_13727"/>
<comment type="domain">
    <text evidence="15">The N-terminal DNA-binding domain is a ssDNA-dependent ATPase and has ATP-dependent 3'-5' helicase function. This domain interacts with RecC.</text>
</comment>
<dbReference type="InterPro" id="IPR038726">
    <property type="entry name" value="PDDEXK_AddAB-type"/>
</dbReference>
<feature type="region of interest" description="Nuclease activity, interacts with RecD and RecA" evidence="15">
    <location>
        <begin position="923"/>
        <end position="1203"/>
    </location>
</feature>
<dbReference type="Pfam" id="PF00580">
    <property type="entry name" value="UvrD-helicase"/>
    <property type="match status" value="1"/>
</dbReference>
<evidence type="ECO:0000256" key="1">
    <source>
        <dbReference type="ARBA" id="ARBA00022722"/>
    </source>
</evidence>
<evidence type="ECO:0000313" key="20">
    <source>
        <dbReference type="Proteomes" id="UP000198575"/>
    </source>
</evidence>
<dbReference type="InterPro" id="IPR000212">
    <property type="entry name" value="DNA_helicase_UvrD/REP"/>
</dbReference>
<evidence type="ECO:0000256" key="7">
    <source>
        <dbReference type="ARBA" id="ARBA00022839"/>
    </source>
</evidence>
<dbReference type="SUPFAM" id="SSF52540">
    <property type="entry name" value="P-loop containing nucleoside triphosphate hydrolases"/>
    <property type="match status" value="1"/>
</dbReference>
<dbReference type="GO" id="GO:0043138">
    <property type="term" value="F:3'-5' DNA helicase activity"/>
    <property type="evidence" value="ECO:0007669"/>
    <property type="project" value="UniProtKB-UniRule"/>
</dbReference>
<dbReference type="InterPro" id="IPR027417">
    <property type="entry name" value="P-loop_NTPase"/>
</dbReference>
<dbReference type="Pfam" id="PF13361">
    <property type="entry name" value="UvrD_C"/>
    <property type="match status" value="1"/>
</dbReference>
<dbReference type="Gene3D" id="1.10.486.10">
    <property type="entry name" value="PCRA, domain 4"/>
    <property type="match status" value="1"/>
</dbReference>
<evidence type="ECO:0000256" key="6">
    <source>
        <dbReference type="ARBA" id="ARBA00022806"/>
    </source>
</evidence>
<dbReference type="InterPro" id="IPR011604">
    <property type="entry name" value="PDDEXK-like_dom_sf"/>
</dbReference>
<keyword evidence="8 15" id="KW-0067">ATP-binding</keyword>
<dbReference type="Gene3D" id="1.10.3170.10">
    <property type="entry name" value="Recbcd, chain B, domain 2"/>
    <property type="match status" value="1"/>
</dbReference>
<dbReference type="GO" id="GO:0005524">
    <property type="term" value="F:ATP binding"/>
    <property type="evidence" value="ECO:0007669"/>
    <property type="project" value="UniProtKB-UniRule"/>
</dbReference>
<dbReference type="EMBL" id="FOVF01000037">
    <property type="protein sequence ID" value="SFN61486.1"/>
    <property type="molecule type" value="Genomic_DNA"/>
</dbReference>
<dbReference type="GO" id="GO:0000287">
    <property type="term" value="F:magnesium ion binding"/>
    <property type="evidence" value="ECO:0007669"/>
    <property type="project" value="UniProtKB-UniRule"/>
</dbReference>
<keyword evidence="6 15" id="KW-0347">Helicase</keyword>
<dbReference type="InterPro" id="IPR014017">
    <property type="entry name" value="DNA_helicase_UvrD-like_C"/>
</dbReference>
<dbReference type="GO" id="GO:0005829">
    <property type="term" value="C:cytosol"/>
    <property type="evidence" value="ECO:0007669"/>
    <property type="project" value="TreeGrafter"/>
</dbReference>
<dbReference type="GO" id="GO:0009338">
    <property type="term" value="C:exodeoxyribonuclease V complex"/>
    <property type="evidence" value="ECO:0007669"/>
    <property type="project" value="TreeGrafter"/>
</dbReference>
<keyword evidence="20" id="KW-1185">Reference proteome</keyword>
<feature type="domain" description="UvrD-like helicase ATP-binding" evidence="17">
    <location>
        <begin position="1"/>
        <end position="460"/>
    </location>
</feature>
<evidence type="ECO:0000256" key="9">
    <source>
        <dbReference type="ARBA" id="ARBA00022842"/>
    </source>
</evidence>
<evidence type="ECO:0000256" key="10">
    <source>
        <dbReference type="ARBA" id="ARBA00023125"/>
    </source>
</evidence>
<keyword evidence="12 15" id="KW-0413">Isomerase</keyword>
<dbReference type="GO" id="GO:0000724">
    <property type="term" value="P:double-strand break repair via homologous recombination"/>
    <property type="evidence" value="ECO:0007669"/>
    <property type="project" value="UniProtKB-UniRule"/>
</dbReference>
<feature type="binding site" evidence="16">
    <location>
        <begin position="20"/>
        <end position="27"/>
    </location>
    <ligand>
        <name>ATP</name>
        <dbReference type="ChEBI" id="CHEBI:30616"/>
    </ligand>
</feature>
<name>A0A1I5AG62_9GAMM</name>
<feature type="binding site" evidence="15">
    <location>
        <position position="1093"/>
    </location>
    <ligand>
        <name>Mg(2+)</name>
        <dbReference type="ChEBI" id="CHEBI:18420"/>
    </ligand>
</feature>
<evidence type="ECO:0000256" key="2">
    <source>
        <dbReference type="ARBA" id="ARBA00022723"/>
    </source>
</evidence>
<dbReference type="SUPFAM" id="SSF52980">
    <property type="entry name" value="Restriction endonuclease-like"/>
    <property type="match status" value="1"/>
</dbReference>
<feature type="region of interest" description="DNA-binding and helicase activity, interacts with RecC" evidence="15">
    <location>
        <begin position="1"/>
        <end position="888"/>
    </location>
</feature>
<evidence type="ECO:0000256" key="8">
    <source>
        <dbReference type="ARBA" id="ARBA00022840"/>
    </source>
</evidence>
<dbReference type="Pfam" id="PF12705">
    <property type="entry name" value="PDDEXK_1"/>
    <property type="match status" value="1"/>
</dbReference>
<comment type="cofactor">
    <cofactor evidence="15">
        <name>Mg(2+)</name>
        <dbReference type="ChEBI" id="CHEBI:18420"/>
    </cofactor>
    <text evidence="15">Binds 1 Mg(2+) ion per subunit.</text>
</comment>
<evidence type="ECO:0000259" key="18">
    <source>
        <dbReference type="PROSITE" id="PS51217"/>
    </source>
</evidence>
<comment type="catalytic activity">
    <reaction evidence="13 15">
        <text>Couples ATP hydrolysis with the unwinding of duplex DNA by translocating in the 3'-5' direction.</text>
        <dbReference type="EC" id="5.6.2.4"/>
    </reaction>
</comment>
<protein>
    <recommendedName>
        <fullName evidence="15">RecBCD enzyme subunit RecB</fullName>
        <ecNumber evidence="15">3.1.11.5</ecNumber>
        <ecNumber evidence="15">5.6.2.4</ecNumber>
    </recommendedName>
    <alternativeName>
        <fullName evidence="15">DNA 3'-5' helicase subunit RecB</fullName>
    </alternativeName>
    <alternativeName>
        <fullName evidence="15">Exonuclease V subunit RecB</fullName>
        <shortName evidence="15">ExoV subunit RecB</shortName>
    </alternativeName>
    <alternativeName>
        <fullName evidence="15">Helicase/nuclease RecBCD subunit RecB</fullName>
    </alternativeName>
</protein>
<evidence type="ECO:0000256" key="5">
    <source>
        <dbReference type="ARBA" id="ARBA00022801"/>
    </source>
</evidence>
<keyword evidence="4 15" id="KW-0227">DNA damage</keyword>
<comment type="function">
    <text evidence="15">A helicase/nuclease that prepares dsDNA breaks (DSB) for recombinational DNA repair. Binds to DSBs and unwinds DNA via a highly rapid and processive ATP-dependent bidirectional helicase activity. Unwinds dsDNA until it encounters a Chi (crossover hotspot instigator) sequence from the 3' direction. Cuts ssDNA a few nucleotides 3' to the Chi site. The properties and activities of the enzyme are changed at Chi. The Chi-altered holoenzyme produces a long 3'-ssDNA overhang and facilitates RecA-binding to the ssDNA for homologous DNA recombination and repair. Holoenzyme degrades any linearized DNA that is unable to undergo homologous recombination. In the holoenzyme this subunit contributes ATPase, 3'-5' helicase, exonuclease activity and loads RecA onto ssDNA.</text>
</comment>
<evidence type="ECO:0000256" key="3">
    <source>
        <dbReference type="ARBA" id="ARBA00022741"/>
    </source>
</evidence>